<reference evidence="1 2" key="1">
    <citation type="submission" date="2024-09" db="EMBL/GenBank/DDBJ databases">
        <authorList>
            <person name="Sun Q."/>
            <person name="Mori K."/>
        </authorList>
    </citation>
    <scope>NUCLEOTIDE SEQUENCE [LARGE SCALE GENOMIC DNA]</scope>
    <source>
        <strain evidence="1 2">TBRC 4938</strain>
    </source>
</reference>
<evidence type="ECO:0000313" key="1">
    <source>
        <dbReference type="EMBL" id="MFB9952364.1"/>
    </source>
</evidence>
<accession>A0ABV6AP13</accession>
<gene>
    <name evidence="1" type="ORF">ACFFP0_26275</name>
</gene>
<dbReference type="EMBL" id="JBHMAA010000033">
    <property type="protein sequence ID" value="MFB9952364.1"/>
    <property type="molecule type" value="Genomic_DNA"/>
</dbReference>
<dbReference type="RefSeq" id="WP_377265170.1">
    <property type="nucleotide sequence ID" value="NZ_JBHMAA010000033.1"/>
</dbReference>
<comment type="caution">
    <text evidence="1">The sequence shown here is derived from an EMBL/GenBank/DDBJ whole genome shotgun (WGS) entry which is preliminary data.</text>
</comment>
<proteinExistence type="predicted"/>
<evidence type="ECO:0000313" key="2">
    <source>
        <dbReference type="Proteomes" id="UP001589692"/>
    </source>
</evidence>
<keyword evidence="2" id="KW-1185">Reference proteome</keyword>
<name>A0ABV6AP13_9HYPH</name>
<organism evidence="1 2">
    <name type="scientific">Rhizobium puerariae</name>
    <dbReference type="NCBI Taxonomy" id="1585791"/>
    <lineage>
        <taxon>Bacteria</taxon>
        <taxon>Pseudomonadati</taxon>
        <taxon>Pseudomonadota</taxon>
        <taxon>Alphaproteobacteria</taxon>
        <taxon>Hyphomicrobiales</taxon>
        <taxon>Rhizobiaceae</taxon>
        <taxon>Rhizobium/Agrobacterium group</taxon>
        <taxon>Rhizobium</taxon>
    </lineage>
</organism>
<evidence type="ECO:0008006" key="3">
    <source>
        <dbReference type="Google" id="ProtNLM"/>
    </source>
</evidence>
<protein>
    <recommendedName>
        <fullName evidence="3">GNAT family N-acetyltransferase</fullName>
    </recommendedName>
</protein>
<dbReference type="Proteomes" id="UP001589692">
    <property type="component" value="Unassembled WGS sequence"/>
</dbReference>
<sequence>MDEGYETGTLRAADIYRAFAVIQAIMPGLGLEAWEALTATAVLRHDWLTVADARGYLRGICHLFVREHLAFGRRLEIPIFASVSLLDEEGVAKRLFEAIKHRALEAGCEKMHFWKWNARDWQSLEIIKASEPWDDGQVCDLSADLNDAHPSIFPVKM</sequence>